<keyword evidence="4" id="KW-0963">Cytoplasm</keyword>
<dbReference type="InterPro" id="IPR027640">
    <property type="entry name" value="Kinesin-like_fam"/>
</dbReference>
<evidence type="ECO:0000256" key="2">
    <source>
        <dbReference type="ARBA" id="ARBA00022741"/>
    </source>
</evidence>
<dbReference type="AlphaFoldDB" id="A0A8X6R307"/>
<feature type="compositionally biased region" description="Basic and acidic residues" evidence="7">
    <location>
        <begin position="493"/>
        <end position="503"/>
    </location>
</feature>
<evidence type="ECO:0000256" key="3">
    <source>
        <dbReference type="ARBA" id="ARBA00022840"/>
    </source>
</evidence>
<feature type="region of interest" description="Disordered" evidence="7">
    <location>
        <begin position="555"/>
        <end position="710"/>
    </location>
</feature>
<evidence type="ECO:0000313" key="10">
    <source>
        <dbReference type="Proteomes" id="UP000887013"/>
    </source>
</evidence>
<dbReference type="PROSITE" id="PS00411">
    <property type="entry name" value="KINESIN_MOTOR_1"/>
    <property type="match status" value="1"/>
</dbReference>
<dbReference type="GO" id="GO:0051231">
    <property type="term" value="P:spindle elongation"/>
    <property type="evidence" value="ECO:0007669"/>
    <property type="project" value="TreeGrafter"/>
</dbReference>
<feature type="region of interest" description="Disordered" evidence="7">
    <location>
        <begin position="493"/>
        <end position="514"/>
    </location>
</feature>
<dbReference type="InterPro" id="IPR036961">
    <property type="entry name" value="Kinesin_motor_dom_sf"/>
</dbReference>
<reference evidence="9" key="1">
    <citation type="submission" date="2020-08" db="EMBL/GenBank/DDBJ databases">
        <title>Multicomponent nature underlies the extraordinary mechanical properties of spider dragline silk.</title>
        <authorList>
            <person name="Kono N."/>
            <person name="Nakamura H."/>
            <person name="Mori M."/>
            <person name="Yoshida Y."/>
            <person name="Ohtoshi R."/>
            <person name="Malay A.D."/>
            <person name="Moran D.A.P."/>
            <person name="Tomita M."/>
            <person name="Numata K."/>
            <person name="Arakawa K."/>
        </authorList>
    </citation>
    <scope>NUCLEOTIDE SEQUENCE</scope>
</reference>
<keyword evidence="10" id="KW-1185">Reference proteome</keyword>
<dbReference type="Gene3D" id="3.40.850.10">
    <property type="entry name" value="Kinesin motor domain"/>
    <property type="match status" value="1"/>
</dbReference>
<feature type="compositionally biased region" description="Basic residues" evidence="7">
    <location>
        <begin position="665"/>
        <end position="674"/>
    </location>
</feature>
<comment type="subcellular location">
    <subcellularLocation>
        <location evidence="1">Cytoplasm</location>
        <location evidence="1">Cytoskeleton</location>
    </subcellularLocation>
</comment>
<gene>
    <name evidence="9" type="primary">KIF12</name>
    <name evidence="9" type="ORF">NPIL_283551</name>
</gene>
<dbReference type="OrthoDB" id="6420383at2759"/>
<comment type="similarity">
    <text evidence="5 6">Belongs to the TRAFAC class myosin-kinesin ATPase superfamily. Kinesin family.</text>
</comment>
<sequence>MAANRKWFPKIRRRKPALKKIYNRHPVYGPSSAASEDSVMSLGSDDGNFDNIHVVVRVRPLTAQEEGRKDIQAVQFPAEGQIALDDHTTAAPRVFTFHVVFEPEASQEEVFDHCGIKRLIDMALDGFACTVLAYGQTGAGKTYTLTGPQSDDLLRPGVRPSPGVVHMAFAYLFNQIKQRKDIEYIVQASYMEIYKEHVLDLLNPSTKPLPVRWSKEKGFYAENLFVVECEDAGDLEGVLDEGRKNRQVRAHNMNEHSSRSHTILILTLTSEVRDSEDPTHYIRRYGKLFLVDLAGSEKTKKTNSRGETLKEANNINKSLLVLGNCISALADPRKRSSHIPYRDSTLTKLLADSLGGSGLALMIACVSPSRVNIAETLNTLRYASRAKKIRTKPMVRMDPREQLIISLKREVRVLRMENSFLRQQLHLDNGLLTQNKGAAAMRGNVMMDDMKPDELKTMLQQYMNDNESLREENAELRFTNDLLTRELERVNKENERLQKERTRSARQTRRPDSITASRAVLGSSDSLIDSNTWNNGAWRSIIDVDGEIELMNNLNNNSTNMNARNRQTQQLTPAKRKVGKSLGDITENQDESEEKQPVGLRRQRRNSWGSGIPRPVDNRSSKSPPQQTPSDAEEMFEDRLTPESNPTTPGSKLPPLLSMLMPKSRDRRKSGSKSKLKDPIDGETSTLARDLEQVQKAIRGESRSSLRPTR</sequence>
<keyword evidence="4" id="KW-0206">Cytoskeleton</keyword>
<evidence type="ECO:0000256" key="7">
    <source>
        <dbReference type="SAM" id="MobiDB-lite"/>
    </source>
</evidence>
<protein>
    <recommendedName>
        <fullName evidence="6">Kinesin-like protein</fullName>
    </recommendedName>
</protein>
<feature type="compositionally biased region" description="Low complexity" evidence="7">
    <location>
        <begin position="651"/>
        <end position="662"/>
    </location>
</feature>
<accession>A0A8X6R307</accession>
<dbReference type="EMBL" id="BMAW01038844">
    <property type="protein sequence ID" value="GFU53537.1"/>
    <property type="molecule type" value="Genomic_DNA"/>
</dbReference>
<organism evidence="9 10">
    <name type="scientific">Nephila pilipes</name>
    <name type="common">Giant wood spider</name>
    <name type="synonym">Nephila maculata</name>
    <dbReference type="NCBI Taxonomy" id="299642"/>
    <lineage>
        <taxon>Eukaryota</taxon>
        <taxon>Metazoa</taxon>
        <taxon>Ecdysozoa</taxon>
        <taxon>Arthropoda</taxon>
        <taxon>Chelicerata</taxon>
        <taxon>Arachnida</taxon>
        <taxon>Araneae</taxon>
        <taxon>Araneomorphae</taxon>
        <taxon>Entelegynae</taxon>
        <taxon>Araneoidea</taxon>
        <taxon>Nephilidae</taxon>
        <taxon>Nephila</taxon>
    </lineage>
</organism>
<evidence type="ECO:0000256" key="5">
    <source>
        <dbReference type="PROSITE-ProRule" id="PRU00283"/>
    </source>
</evidence>
<dbReference type="GO" id="GO:0005874">
    <property type="term" value="C:microtubule"/>
    <property type="evidence" value="ECO:0007669"/>
    <property type="project" value="UniProtKB-KW"/>
</dbReference>
<dbReference type="PROSITE" id="PS50067">
    <property type="entry name" value="KINESIN_MOTOR_2"/>
    <property type="match status" value="1"/>
</dbReference>
<evidence type="ECO:0000256" key="6">
    <source>
        <dbReference type="RuleBase" id="RU000394"/>
    </source>
</evidence>
<feature type="domain" description="Kinesin motor" evidence="8">
    <location>
        <begin position="51"/>
        <end position="389"/>
    </location>
</feature>
<dbReference type="SMART" id="SM00129">
    <property type="entry name" value="KISc"/>
    <property type="match status" value="1"/>
</dbReference>
<dbReference type="PANTHER" id="PTHR47969">
    <property type="entry name" value="CHROMOSOME-ASSOCIATED KINESIN KIF4A-RELATED"/>
    <property type="match status" value="1"/>
</dbReference>
<evidence type="ECO:0000313" key="9">
    <source>
        <dbReference type="EMBL" id="GFU53537.1"/>
    </source>
</evidence>
<dbReference type="GO" id="GO:0008017">
    <property type="term" value="F:microtubule binding"/>
    <property type="evidence" value="ECO:0007669"/>
    <property type="project" value="InterPro"/>
</dbReference>
<feature type="binding site" evidence="5">
    <location>
        <begin position="135"/>
        <end position="142"/>
    </location>
    <ligand>
        <name>ATP</name>
        <dbReference type="ChEBI" id="CHEBI:30616"/>
    </ligand>
</feature>
<feature type="compositionally biased region" description="Polar residues" evidence="7">
    <location>
        <begin position="621"/>
        <end position="630"/>
    </location>
</feature>
<dbReference type="GO" id="GO:0007052">
    <property type="term" value="P:mitotic spindle organization"/>
    <property type="evidence" value="ECO:0007669"/>
    <property type="project" value="TreeGrafter"/>
</dbReference>
<dbReference type="PANTHER" id="PTHR47969:SF33">
    <property type="entry name" value="KINESIN-LIKE PROTEIN"/>
    <property type="match status" value="1"/>
</dbReference>
<dbReference type="GO" id="GO:0007018">
    <property type="term" value="P:microtubule-based movement"/>
    <property type="evidence" value="ECO:0007669"/>
    <property type="project" value="InterPro"/>
</dbReference>
<proteinExistence type="inferred from homology"/>
<evidence type="ECO:0000256" key="1">
    <source>
        <dbReference type="ARBA" id="ARBA00004245"/>
    </source>
</evidence>
<keyword evidence="6" id="KW-0493">Microtubule</keyword>
<name>A0A8X6R307_NEPPI</name>
<keyword evidence="5 6" id="KW-0505">Motor protein</keyword>
<evidence type="ECO:0000259" key="8">
    <source>
        <dbReference type="PROSITE" id="PS50067"/>
    </source>
</evidence>
<dbReference type="InterPro" id="IPR019821">
    <property type="entry name" value="Kinesin_motor_CS"/>
</dbReference>
<dbReference type="CDD" id="cd00106">
    <property type="entry name" value="KISc"/>
    <property type="match status" value="1"/>
</dbReference>
<evidence type="ECO:0000256" key="4">
    <source>
        <dbReference type="ARBA" id="ARBA00023212"/>
    </source>
</evidence>
<dbReference type="GO" id="GO:0003777">
    <property type="term" value="F:microtubule motor activity"/>
    <property type="evidence" value="ECO:0007669"/>
    <property type="project" value="InterPro"/>
</dbReference>
<dbReference type="PRINTS" id="PR00380">
    <property type="entry name" value="KINESINHEAVY"/>
</dbReference>
<dbReference type="SUPFAM" id="SSF52540">
    <property type="entry name" value="P-loop containing nucleoside triphosphate hydrolases"/>
    <property type="match status" value="1"/>
</dbReference>
<dbReference type="GO" id="GO:0005524">
    <property type="term" value="F:ATP binding"/>
    <property type="evidence" value="ECO:0007669"/>
    <property type="project" value="UniProtKB-UniRule"/>
</dbReference>
<dbReference type="FunFam" id="3.40.850.10:FF:000080">
    <property type="entry name" value="Kinesin-like protein"/>
    <property type="match status" value="1"/>
</dbReference>
<dbReference type="GO" id="GO:0005875">
    <property type="term" value="C:microtubule associated complex"/>
    <property type="evidence" value="ECO:0007669"/>
    <property type="project" value="TreeGrafter"/>
</dbReference>
<dbReference type="InterPro" id="IPR027417">
    <property type="entry name" value="P-loop_NTPase"/>
</dbReference>
<feature type="compositionally biased region" description="Basic and acidic residues" evidence="7">
    <location>
        <begin position="689"/>
        <end position="704"/>
    </location>
</feature>
<comment type="caution">
    <text evidence="9">The sequence shown here is derived from an EMBL/GenBank/DDBJ whole genome shotgun (WGS) entry which is preliminary data.</text>
</comment>
<dbReference type="Pfam" id="PF00225">
    <property type="entry name" value="Kinesin"/>
    <property type="match status" value="1"/>
</dbReference>
<keyword evidence="3 5" id="KW-0067">ATP-binding</keyword>
<keyword evidence="2 5" id="KW-0547">Nucleotide-binding</keyword>
<feature type="compositionally biased region" description="Low complexity" evidence="7">
    <location>
        <begin position="555"/>
        <end position="565"/>
    </location>
</feature>
<dbReference type="Proteomes" id="UP000887013">
    <property type="component" value="Unassembled WGS sequence"/>
</dbReference>
<dbReference type="InterPro" id="IPR001752">
    <property type="entry name" value="Kinesin_motor_dom"/>
</dbReference>